<dbReference type="GeneID" id="70191520"/>
<accession>A0A9P8Y425</accession>
<dbReference type="OrthoDB" id="5383526at2759"/>
<keyword evidence="3" id="KW-1185">Reference proteome</keyword>
<dbReference type="EMBL" id="JAGTJQ010000007">
    <property type="protein sequence ID" value="KAH7027201.1"/>
    <property type="molecule type" value="Genomic_DNA"/>
</dbReference>
<feature type="chain" id="PRO_5040401645" evidence="1">
    <location>
        <begin position="20"/>
        <end position="189"/>
    </location>
</feature>
<name>A0A9P8Y425_9PEZI</name>
<gene>
    <name evidence="2" type="ORF">B0I36DRAFT_412603</name>
</gene>
<comment type="caution">
    <text evidence="2">The sequence shown here is derived from an EMBL/GenBank/DDBJ whole genome shotgun (WGS) entry which is preliminary data.</text>
</comment>
<protein>
    <submittedName>
        <fullName evidence="2">Uncharacterized protein</fullName>
    </submittedName>
</protein>
<feature type="signal peptide" evidence="1">
    <location>
        <begin position="1"/>
        <end position="19"/>
    </location>
</feature>
<keyword evidence="1" id="KW-0732">Signal</keyword>
<reference evidence="2" key="1">
    <citation type="journal article" date="2021" name="Nat. Commun.">
        <title>Genetic determinants of endophytism in the Arabidopsis root mycobiome.</title>
        <authorList>
            <person name="Mesny F."/>
            <person name="Miyauchi S."/>
            <person name="Thiergart T."/>
            <person name="Pickel B."/>
            <person name="Atanasova L."/>
            <person name="Karlsson M."/>
            <person name="Huettel B."/>
            <person name="Barry K.W."/>
            <person name="Haridas S."/>
            <person name="Chen C."/>
            <person name="Bauer D."/>
            <person name="Andreopoulos W."/>
            <person name="Pangilinan J."/>
            <person name="LaButti K."/>
            <person name="Riley R."/>
            <person name="Lipzen A."/>
            <person name="Clum A."/>
            <person name="Drula E."/>
            <person name="Henrissat B."/>
            <person name="Kohler A."/>
            <person name="Grigoriev I.V."/>
            <person name="Martin F.M."/>
            <person name="Hacquard S."/>
        </authorList>
    </citation>
    <scope>NUCLEOTIDE SEQUENCE</scope>
    <source>
        <strain evidence="2">MPI-CAGE-CH-0230</strain>
    </source>
</reference>
<organism evidence="2 3">
    <name type="scientific">Microdochium trichocladiopsis</name>
    <dbReference type="NCBI Taxonomy" id="1682393"/>
    <lineage>
        <taxon>Eukaryota</taxon>
        <taxon>Fungi</taxon>
        <taxon>Dikarya</taxon>
        <taxon>Ascomycota</taxon>
        <taxon>Pezizomycotina</taxon>
        <taxon>Sordariomycetes</taxon>
        <taxon>Xylariomycetidae</taxon>
        <taxon>Xylariales</taxon>
        <taxon>Microdochiaceae</taxon>
        <taxon>Microdochium</taxon>
    </lineage>
</organism>
<evidence type="ECO:0000313" key="2">
    <source>
        <dbReference type="EMBL" id="KAH7027201.1"/>
    </source>
</evidence>
<dbReference type="Proteomes" id="UP000756346">
    <property type="component" value="Unassembled WGS sequence"/>
</dbReference>
<proteinExistence type="predicted"/>
<evidence type="ECO:0000256" key="1">
    <source>
        <dbReference type="SAM" id="SignalP"/>
    </source>
</evidence>
<dbReference type="AlphaFoldDB" id="A0A9P8Y425"/>
<dbReference type="RefSeq" id="XP_046010000.1">
    <property type="nucleotide sequence ID" value="XM_046161974.1"/>
</dbReference>
<evidence type="ECO:0000313" key="3">
    <source>
        <dbReference type="Proteomes" id="UP000756346"/>
    </source>
</evidence>
<sequence length="189" mass="20209">MHFSSSLTILGLAVASTTAVDIRFYPDSDSCGGRTVNCANMNPDVCCSLPGDAPNSSFSVEAIPGDWRVLGYGYYQNNCGGSISNTGYARGYSTGCVGGRITRSAKWFFSAGKRDVEDAPVAQDAQECSKPNQLTFEDGTQLELEGLTEEQYTHTCGEILLTLLRGYIKNFIAGVGAAELTAELAAFRK</sequence>